<evidence type="ECO:0000256" key="1">
    <source>
        <dbReference type="SAM" id="Coils"/>
    </source>
</evidence>
<gene>
    <name evidence="2" type="ORF">Bca52824_027399</name>
</gene>
<dbReference type="AlphaFoldDB" id="A0A8X7VA97"/>
<evidence type="ECO:0000313" key="3">
    <source>
        <dbReference type="Proteomes" id="UP000886595"/>
    </source>
</evidence>
<dbReference type="OrthoDB" id="1129285at2759"/>
<comment type="caution">
    <text evidence="2">The sequence shown here is derived from an EMBL/GenBank/DDBJ whole genome shotgun (WGS) entry which is preliminary data.</text>
</comment>
<evidence type="ECO:0000313" key="2">
    <source>
        <dbReference type="EMBL" id="KAG2307651.1"/>
    </source>
</evidence>
<keyword evidence="3" id="KW-1185">Reference proteome</keyword>
<protein>
    <recommendedName>
        <fullName evidence="4">Zinc finger GRF-type domain-containing protein</fullName>
    </recommendedName>
</protein>
<keyword evidence="1" id="KW-0175">Coiled coil</keyword>
<dbReference type="EMBL" id="JAAMPC010000006">
    <property type="protein sequence ID" value="KAG2307651.1"/>
    <property type="molecule type" value="Genomic_DNA"/>
</dbReference>
<dbReference type="Proteomes" id="UP000886595">
    <property type="component" value="Unassembled WGS sequence"/>
</dbReference>
<name>A0A8X7VA97_BRACI</name>
<evidence type="ECO:0008006" key="4">
    <source>
        <dbReference type="Google" id="ProtNLM"/>
    </source>
</evidence>
<proteinExistence type="predicted"/>
<sequence length="144" mass="16898">MDPAEERRDAKRRQEYYNLLGNVADSEYGMPRRCPCGGRMIDEVRVKEEFDTRPGKRFFSCINYEADGLHYRQPWVIGVQEEIERLRKRVEEADELIKWVPILSKQIESVEAQVKTLTLLLDKLTGDVYNLTVQVDALERVCFD</sequence>
<feature type="coiled-coil region" evidence="1">
    <location>
        <begin position="76"/>
        <end position="127"/>
    </location>
</feature>
<organism evidence="2 3">
    <name type="scientific">Brassica carinata</name>
    <name type="common">Ethiopian mustard</name>
    <name type="synonym">Abyssinian cabbage</name>
    <dbReference type="NCBI Taxonomy" id="52824"/>
    <lineage>
        <taxon>Eukaryota</taxon>
        <taxon>Viridiplantae</taxon>
        <taxon>Streptophyta</taxon>
        <taxon>Embryophyta</taxon>
        <taxon>Tracheophyta</taxon>
        <taxon>Spermatophyta</taxon>
        <taxon>Magnoliopsida</taxon>
        <taxon>eudicotyledons</taxon>
        <taxon>Gunneridae</taxon>
        <taxon>Pentapetalae</taxon>
        <taxon>rosids</taxon>
        <taxon>malvids</taxon>
        <taxon>Brassicales</taxon>
        <taxon>Brassicaceae</taxon>
        <taxon>Brassiceae</taxon>
        <taxon>Brassica</taxon>
    </lineage>
</organism>
<reference evidence="2 3" key="1">
    <citation type="submission" date="2020-02" db="EMBL/GenBank/DDBJ databases">
        <authorList>
            <person name="Ma Q."/>
            <person name="Huang Y."/>
            <person name="Song X."/>
            <person name="Pei D."/>
        </authorList>
    </citation>
    <scope>NUCLEOTIDE SEQUENCE [LARGE SCALE GENOMIC DNA]</scope>
    <source>
        <strain evidence="2">Sxm20200214</strain>
        <tissue evidence="2">Leaf</tissue>
    </source>
</reference>
<accession>A0A8X7VA97</accession>